<evidence type="ECO:0000313" key="13">
    <source>
        <dbReference type="Proteomes" id="UP000637720"/>
    </source>
</evidence>
<sequence>MATSAWLWQEAQPIFARILDHPFVRGLGDGSLPREKFRFYLCQDYVYLIAYCRVFALAAAKADDLETMRMFSTLLEETLHTEMDIHRQYAARFGMAPEELERTEPAPVTVSYTSFLLKTAYAGTIADILAAVLSCQWSYHEIALRLKAAGNSPADSPYNAWIDAYASDEFGRLVRWLRDKLDALTAHASEAEKARLRDLFVTGFRFEYLFWEMAWQEARWPL</sequence>
<proteinExistence type="inferred from homology"/>
<comment type="catalytic activity">
    <reaction evidence="1 9">
        <text>4-amino-5-aminomethyl-2-methylpyrimidine + H2O = 4-amino-5-hydroxymethyl-2-methylpyrimidine + NH4(+)</text>
        <dbReference type="Rhea" id="RHEA:31799"/>
        <dbReference type="ChEBI" id="CHEBI:15377"/>
        <dbReference type="ChEBI" id="CHEBI:16892"/>
        <dbReference type="ChEBI" id="CHEBI:28938"/>
        <dbReference type="ChEBI" id="CHEBI:63416"/>
        <dbReference type="EC" id="3.5.99.2"/>
    </reaction>
</comment>
<comment type="catalytic activity">
    <reaction evidence="8 9">
        <text>thiamine + H2O = 5-(2-hydroxyethyl)-4-methylthiazole + 4-amino-5-hydroxymethyl-2-methylpyrimidine + H(+)</text>
        <dbReference type="Rhea" id="RHEA:17509"/>
        <dbReference type="ChEBI" id="CHEBI:15377"/>
        <dbReference type="ChEBI" id="CHEBI:15378"/>
        <dbReference type="ChEBI" id="CHEBI:16892"/>
        <dbReference type="ChEBI" id="CHEBI:17957"/>
        <dbReference type="ChEBI" id="CHEBI:18385"/>
        <dbReference type="EC" id="3.5.99.2"/>
    </reaction>
</comment>
<protein>
    <recommendedName>
        <fullName evidence="6 9">Aminopyrimidine aminohydrolase</fullName>
        <ecNumber evidence="5 9">3.5.99.2</ecNumber>
    </recommendedName>
</protein>
<dbReference type="Pfam" id="PF03070">
    <property type="entry name" value="TENA_THI-4"/>
    <property type="match status" value="1"/>
</dbReference>
<evidence type="ECO:0000256" key="2">
    <source>
        <dbReference type="ARBA" id="ARBA00004948"/>
    </source>
</evidence>
<feature type="active site" description="Proton donor" evidence="10">
    <location>
        <position position="207"/>
    </location>
</feature>
<evidence type="ECO:0000256" key="9">
    <source>
        <dbReference type="PIRNR" id="PIRNR003170"/>
    </source>
</evidence>
<organism evidence="12 13">
    <name type="scientific">Calditerricola satsumensis</name>
    <dbReference type="NCBI Taxonomy" id="373054"/>
    <lineage>
        <taxon>Bacteria</taxon>
        <taxon>Bacillati</taxon>
        <taxon>Bacillota</taxon>
        <taxon>Bacilli</taxon>
        <taxon>Bacillales</taxon>
        <taxon>Bacillaceae</taxon>
        <taxon>Calditerricola</taxon>
    </lineage>
</organism>
<evidence type="ECO:0000256" key="5">
    <source>
        <dbReference type="ARBA" id="ARBA00012684"/>
    </source>
</evidence>
<dbReference type="Gene3D" id="1.20.910.10">
    <property type="entry name" value="Heme oxygenase-like"/>
    <property type="match status" value="1"/>
</dbReference>
<dbReference type="InterPro" id="IPR016084">
    <property type="entry name" value="Haem_Oase-like_multi-hlx"/>
</dbReference>
<reference evidence="12" key="1">
    <citation type="journal article" date="2014" name="Int. J. Syst. Evol. Microbiol.">
        <title>Complete genome sequence of Corynebacterium casei LMG S-19264T (=DSM 44701T), isolated from a smear-ripened cheese.</title>
        <authorList>
            <consortium name="US DOE Joint Genome Institute (JGI-PGF)"/>
            <person name="Walter F."/>
            <person name="Albersmeier A."/>
            <person name="Kalinowski J."/>
            <person name="Ruckert C."/>
        </authorList>
    </citation>
    <scope>NUCLEOTIDE SEQUENCE</scope>
    <source>
        <strain evidence="12">JCM 14719</strain>
    </source>
</reference>
<dbReference type="EMBL" id="BMOF01000017">
    <property type="protein sequence ID" value="GGJ98766.1"/>
    <property type="molecule type" value="Genomic_DNA"/>
</dbReference>
<dbReference type="InterPro" id="IPR027574">
    <property type="entry name" value="Thiaminase_II"/>
</dbReference>
<comment type="function">
    <text evidence="9">Catalyzes an amino-pyrimidine hydrolysis reaction at the C5' of the pyrimidine moiety of thiamine compounds, a reaction that is part of a thiamine salvage pathway. Thus, catalyzes the conversion of 4-amino-5-aminomethyl-2-methylpyrimidine to 4-amino-5-hydroxymethyl-2-methylpyrimidine (HMP).</text>
</comment>
<dbReference type="Proteomes" id="UP000637720">
    <property type="component" value="Unassembled WGS sequence"/>
</dbReference>
<dbReference type="GO" id="GO:0050334">
    <property type="term" value="F:thiaminase activity"/>
    <property type="evidence" value="ECO:0007669"/>
    <property type="project" value="UniProtKB-UniRule"/>
</dbReference>
<dbReference type="PIRSF" id="PIRSF003170">
    <property type="entry name" value="Pet18p"/>
    <property type="match status" value="1"/>
</dbReference>
<reference evidence="12" key="2">
    <citation type="submission" date="2020-09" db="EMBL/GenBank/DDBJ databases">
        <authorList>
            <person name="Sun Q."/>
            <person name="Ohkuma M."/>
        </authorList>
    </citation>
    <scope>NUCLEOTIDE SEQUENCE</scope>
    <source>
        <strain evidence="12">JCM 14719</strain>
    </source>
</reference>
<dbReference type="GO" id="GO:0005829">
    <property type="term" value="C:cytosol"/>
    <property type="evidence" value="ECO:0007669"/>
    <property type="project" value="TreeGrafter"/>
</dbReference>
<dbReference type="GO" id="GO:0009229">
    <property type="term" value="P:thiamine diphosphate biosynthetic process"/>
    <property type="evidence" value="ECO:0007669"/>
    <property type="project" value="UniProtKB-UniPathway"/>
</dbReference>
<feature type="domain" description="Thiaminase-2/PQQC" evidence="11">
    <location>
        <begin position="8"/>
        <end position="216"/>
    </location>
</feature>
<dbReference type="AlphaFoldDB" id="A0A8J3B7E6"/>
<comment type="caution">
    <text evidence="12">The sequence shown here is derived from an EMBL/GenBank/DDBJ whole genome shotgun (WGS) entry which is preliminary data.</text>
</comment>
<keyword evidence="7 9" id="KW-0784">Thiamine biosynthesis</keyword>
<gene>
    <name evidence="12" type="ORF">GCM10007043_10930</name>
</gene>
<dbReference type="InterPro" id="IPR050967">
    <property type="entry name" value="Thiamine_Salvage_TenA"/>
</dbReference>
<dbReference type="PANTHER" id="PTHR43198:SF2">
    <property type="entry name" value="SI:CH1073-67J19.1-RELATED"/>
    <property type="match status" value="1"/>
</dbReference>
<keyword evidence="13" id="KW-1185">Reference proteome</keyword>
<comment type="pathway">
    <text evidence="2 9">Cofactor biosynthesis; thiamine diphosphate biosynthesis.</text>
</comment>
<dbReference type="GO" id="GO:0009228">
    <property type="term" value="P:thiamine biosynthetic process"/>
    <property type="evidence" value="ECO:0007669"/>
    <property type="project" value="UniProtKB-KW"/>
</dbReference>
<evidence type="ECO:0000256" key="6">
    <source>
        <dbReference type="ARBA" id="ARBA00013647"/>
    </source>
</evidence>
<evidence type="ECO:0000256" key="4">
    <source>
        <dbReference type="ARBA" id="ARBA00011881"/>
    </source>
</evidence>
<evidence type="ECO:0000259" key="11">
    <source>
        <dbReference type="Pfam" id="PF03070"/>
    </source>
</evidence>
<evidence type="ECO:0000256" key="10">
    <source>
        <dbReference type="PIRSR" id="PIRSR003170-1"/>
    </source>
</evidence>
<evidence type="ECO:0000256" key="3">
    <source>
        <dbReference type="ARBA" id="ARBA00010264"/>
    </source>
</evidence>
<comment type="similarity">
    <text evidence="3 9">Belongs to the TenA family.</text>
</comment>
<dbReference type="CDD" id="cd19366">
    <property type="entry name" value="TenA_C_BhTenA-like"/>
    <property type="match status" value="1"/>
</dbReference>
<dbReference type="PANTHER" id="PTHR43198">
    <property type="entry name" value="BIFUNCTIONAL TH2 PROTEIN"/>
    <property type="match status" value="1"/>
</dbReference>
<evidence type="ECO:0000313" key="12">
    <source>
        <dbReference type="EMBL" id="GGJ98766.1"/>
    </source>
</evidence>
<dbReference type="SUPFAM" id="SSF48613">
    <property type="entry name" value="Heme oxygenase-like"/>
    <property type="match status" value="1"/>
</dbReference>
<dbReference type="EC" id="3.5.99.2" evidence="5 9"/>
<dbReference type="UniPathway" id="UPA00060"/>
<accession>A0A8J3B7E6</accession>
<evidence type="ECO:0000256" key="8">
    <source>
        <dbReference type="ARBA" id="ARBA00048337"/>
    </source>
</evidence>
<evidence type="ECO:0000256" key="1">
    <source>
        <dbReference type="ARBA" id="ARBA00001881"/>
    </source>
</evidence>
<name>A0A8J3B7E6_9BACI</name>
<evidence type="ECO:0000256" key="7">
    <source>
        <dbReference type="ARBA" id="ARBA00022977"/>
    </source>
</evidence>
<dbReference type="RefSeq" id="WP_054673018.1">
    <property type="nucleotide sequence ID" value="NZ_BMOF01000017.1"/>
</dbReference>
<dbReference type="InterPro" id="IPR004305">
    <property type="entry name" value="Thiaminase-2/PQQC"/>
</dbReference>
<dbReference type="InterPro" id="IPR026285">
    <property type="entry name" value="TenA_E"/>
</dbReference>
<comment type="subunit">
    <text evidence="4">Homotetramer.</text>
</comment>
<dbReference type="NCBIfam" id="TIGR04306">
    <property type="entry name" value="salvage_TenA"/>
    <property type="match status" value="1"/>
</dbReference>
<keyword evidence="9" id="KW-0378">Hydrolase</keyword>